<evidence type="ECO:0000256" key="2">
    <source>
        <dbReference type="ARBA" id="ARBA00009399"/>
    </source>
</evidence>
<protein>
    <submittedName>
        <fullName evidence="8">GtrA family protein</fullName>
    </submittedName>
</protein>
<sequence length="145" mass="15247">MSGQLSGAEGRGRAVPWTAIRFAVVGLLNTGVDFALFLALVSLAGVPVLAANAVGYGAGVLCSFLLNRSWTFRMRREAAPMARRLPLFLAFNLVGLGLSTLVIGLLVPAVPPLAAKIAATAVTFAWNYWSSRRFVFTAPAASPIA</sequence>
<organism evidence="8 9">
    <name type="scientific">Azospirillum brasilense</name>
    <dbReference type="NCBI Taxonomy" id="192"/>
    <lineage>
        <taxon>Bacteria</taxon>
        <taxon>Pseudomonadati</taxon>
        <taxon>Pseudomonadota</taxon>
        <taxon>Alphaproteobacteria</taxon>
        <taxon>Rhodospirillales</taxon>
        <taxon>Azospirillaceae</taxon>
        <taxon>Azospirillum</taxon>
    </lineage>
</organism>
<evidence type="ECO:0000313" key="8">
    <source>
        <dbReference type="EMBL" id="QCO14873.1"/>
    </source>
</evidence>
<feature type="domain" description="GtrA/DPMS transmembrane" evidence="7">
    <location>
        <begin position="21"/>
        <end position="136"/>
    </location>
</feature>
<feature type="transmembrane region" description="Helical" evidence="6">
    <location>
        <begin position="87"/>
        <end position="107"/>
    </location>
</feature>
<dbReference type="Proteomes" id="UP000298693">
    <property type="component" value="Chromosome"/>
</dbReference>
<dbReference type="Pfam" id="PF04138">
    <property type="entry name" value="GtrA_DPMS_TM"/>
    <property type="match status" value="1"/>
</dbReference>
<feature type="transmembrane region" description="Helical" evidence="6">
    <location>
        <begin position="46"/>
        <end position="66"/>
    </location>
</feature>
<dbReference type="GO" id="GO:0000271">
    <property type="term" value="P:polysaccharide biosynthetic process"/>
    <property type="evidence" value="ECO:0007669"/>
    <property type="project" value="InterPro"/>
</dbReference>
<comment type="similarity">
    <text evidence="2">Belongs to the GtrA family.</text>
</comment>
<dbReference type="PANTHER" id="PTHR38459:SF1">
    <property type="entry name" value="PROPHAGE BACTOPRENOL-LINKED GLUCOSE TRANSLOCASE HOMOLOG"/>
    <property type="match status" value="1"/>
</dbReference>
<accession>A0A4D8R2A2</accession>
<dbReference type="InterPro" id="IPR051401">
    <property type="entry name" value="GtrA_CellWall_Glycosyl"/>
</dbReference>
<dbReference type="EMBL" id="CP032345">
    <property type="protein sequence ID" value="QCO14873.1"/>
    <property type="molecule type" value="Genomic_DNA"/>
</dbReference>
<gene>
    <name evidence="8" type="ORF">D3869_06350</name>
</gene>
<dbReference type="PANTHER" id="PTHR38459">
    <property type="entry name" value="PROPHAGE BACTOPRENOL-LINKED GLUCOSE TRANSLOCASE HOMOLOG"/>
    <property type="match status" value="1"/>
</dbReference>
<evidence type="ECO:0000256" key="6">
    <source>
        <dbReference type="SAM" id="Phobius"/>
    </source>
</evidence>
<keyword evidence="3 6" id="KW-0812">Transmembrane</keyword>
<dbReference type="GO" id="GO:0005886">
    <property type="term" value="C:plasma membrane"/>
    <property type="evidence" value="ECO:0007669"/>
    <property type="project" value="TreeGrafter"/>
</dbReference>
<keyword evidence="4 6" id="KW-1133">Transmembrane helix</keyword>
<proteinExistence type="inferred from homology"/>
<dbReference type="RefSeq" id="WP_137139371.1">
    <property type="nucleotide sequence ID" value="NZ_CP032345.1"/>
</dbReference>
<name>A0A4D8R2A2_AZOBR</name>
<evidence type="ECO:0000256" key="1">
    <source>
        <dbReference type="ARBA" id="ARBA00004141"/>
    </source>
</evidence>
<evidence type="ECO:0000256" key="4">
    <source>
        <dbReference type="ARBA" id="ARBA00022989"/>
    </source>
</evidence>
<dbReference type="AlphaFoldDB" id="A0A4D8R2A2"/>
<evidence type="ECO:0000313" key="9">
    <source>
        <dbReference type="Proteomes" id="UP000298693"/>
    </source>
</evidence>
<comment type="subcellular location">
    <subcellularLocation>
        <location evidence="1">Membrane</location>
        <topology evidence="1">Multi-pass membrane protein</topology>
    </subcellularLocation>
</comment>
<reference evidence="8 9" key="1">
    <citation type="submission" date="2018-09" db="EMBL/GenBank/DDBJ databases">
        <title>Whole genome based analysis of evolution and adaptive divergence in Indian and Brazilian strains of Azospirillum brasilense.</title>
        <authorList>
            <person name="Singh C."/>
            <person name="Tripathi A.K."/>
        </authorList>
    </citation>
    <scope>NUCLEOTIDE SEQUENCE [LARGE SCALE GENOMIC DNA]</scope>
    <source>
        <strain evidence="8 9">MTCC4039</strain>
    </source>
</reference>
<keyword evidence="5 6" id="KW-0472">Membrane</keyword>
<evidence type="ECO:0000256" key="3">
    <source>
        <dbReference type="ARBA" id="ARBA00022692"/>
    </source>
</evidence>
<feature type="transmembrane region" description="Helical" evidence="6">
    <location>
        <begin position="20"/>
        <end position="40"/>
    </location>
</feature>
<evidence type="ECO:0000259" key="7">
    <source>
        <dbReference type="Pfam" id="PF04138"/>
    </source>
</evidence>
<evidence type="ECO:0000256" key="5">
    <source>
        <dbReference type="ARBA" id="ARBA00023136"/>
    </source>
</evidence>
<dbReference type="InterPro" id="IPR007267">
    <property type="entry name" value="GtrA_DPMS_TM"/>
</dbReference>